<sequence>MTNVESMLKQFASIRRAYGKYLYTSMNANNFSPSEIDILIFLSNNPSINTSKELVVCLAVSKSLIARSVDALIQKGMLKMEEDKNDHRLQHLKITKAAVPYINEIKKYRDSFTKLALADIDEQDLKCIEETVKKIEDNMQKIIRGEKGL</sequence>
<proteinExistence type="predicted"/>
<dbReference type="PANTHER" id="PTHR42756">
    <property type="entry name" value="TRANSCRIPTIONAL REGULATOR, MARR"/>
    <property type="match status" value="1"/>
</dbReference>
<evidence type="ECO:0000313" key="6">
    <source>
        <dbReference type="Proteomes" id="UP000515856"/>
    </source>
</evidence>
<feature type="domain" description="HTH marR-type" evidence="4">
    <location>
        <begin position="1"/>
        <end position="137"/>
    </location>
</feature>
<dbReference type="Proteomes" id="UP000515856">
    <property type="component" value="Chromosome"/>
</dbReference>
<gene>
    <name evidence="5" type="ORF">H9Q80_16395</name>
</gene>
<dbReference type="PANTHER" id="PTHR42756:SF1">
    <property type="entry name" value="TRANSCRIPTIONAL REPRESSOR OF EMRAB OPERON"/>
    <property type="match status" value="1"/>
</dbReference>
<dbReference type="KEGG" id="ehn:H9Q80_16395"/>
<accession>A0A7G9GLX3</accession>
<dbReference type="InterPro" id="IPR000835">
    <property type="entry name" value="HTH_MarR-typ"/>
</dbReference>
<dbReference type="SMART" id="SM00347">
    <property type="entry name" value="HTH_MARR"/>
    <property type="match status" value="1"/>
</dbReference>
<evidence type="ECO:0000256" key="2">
    <source>
        <dbReference type="ARBA" id="ARBA00023125"/>
    </source>
</evidence>
<keyword evidence="2" id="KW-0238">DNA-binding</keyword>
<dbReference type="PROSITE" id="PS50995">
    <property type="entry name" value="HTH_MARR_2"/>
    <property type="match status" value="1"/>
</dbReference>
<dbReference type="SUPFAM" id="SSF46785">
    <property type="entry name" value="Winged helix' DNA-binding domain"/>
    <property type="match status" value="1"/>
</dbReference>
<evidence type="ECO:0000259" key="4">
    <source>
        <dbReference type="PROSITE" id="PS50995"/>
    </source>
</evidence>
<reference evidence="5 6" key="1">
    <citation type="submission" date="2020-08" db="EMBL/GenBank/DDBJ databases">
        <authorList>
            <person name="Liu C."/>
            <person name="Sun Q."/>
        </authorList>
    </citation>
    <scope>NUCLEOTIDE SEQUENCE [LARGE SCALE GENOMIC DNA]</scope>
    <source>
        <strain evidence="5 6">NSJ-61</strain>
    </source>
</reference>
<organism evidence="5 6">
    <name type="scientific">[Eubacterium] hominis</name>
    <dbReference type="NCBI Taxonomy" id="2764325"/>
    <lineage>
        <taxon>Bacteria</taxon>
        <taxon>Bacillati</taxon>
        <taxon>Bacillota</taxon>
        <taxon>Erysipelotrichia</taxon>
        <taxon>Erysipelotrichales</taxon>
        <taxon>Erysipelotrichaceae</taxon>
        <taxon>Amedibacillus</taxon>
    </lineage>
</organism>
<dbReference type="InterPro" id="IPR036388">
    <property type="entry name" value="WH-like_DNA-bd_sf"/>
</dbReference>
<dbReference type="Pfam" id="PF12802">
    <property type="entry name" value="MarR_2"/>
    <property type="match status" value="1"/>
</dbReference>
<protein>
    <submittedName>
        <fullName evidence="5">MarR family transcriptional regulator</fullName>
    </submittedName>
</protein>
<evidence type="ECO:0000313" key="5">
    <source>
        <dbReference type="EMBL" id="QNM11805.1"/>
    </source>
</evidence>
<evidence type="ECO:0000256" key="1">
    <source>
        <dbReference type="ARBA" id="ARBA00023015"/>
    </source>
</evidence>
<evidence type="ECO:0000256" key="3">
    <source>
        <dbReference type="ARBA" id="ARBA00023163"/>
    </source>
</evidence>
<dbReference type="GO" id="GO:0003677">
    <property type="term" value="F:DNA binding"/>
    <property type="evidence" value="ECO:0007669"/>
    <property type="project" value="UniProtKB-KW"/>
</dbReference>
<dbReference type="Gene3D" id="1.10.10.10">
    <property type="entry name" value="Winged helix-like DNA-binding domain superfamily/Winged helix DNA-binding domain"/>
    <property type="match status" value="1"/>
</dbReference>
<keyword evidence="6" id="KW-1185">Reference proteome</keyword>
<dbReference type="EMBL" id="CP060636">
    <property type="protein sequence ID" value="QNM11805.1"/>
    <property type="molecule type" value="Genomic_DNA"/>
</dbReference>
<dbReference type="AlphaFoldDB" id="A0A7G9GLX3"/>
<keyword evidence="1" id="KW-0805">Transcription regulation</keyword>
<name>A0A7G9GLX3_9FIRM</name>
<dbReference type="RefSeq" id="WP_117456232.1">
    <property type="nucleotide sequence ID" value="NZ_CP060636.1"/>
</dbReference>
<dbReference type="InterPro" id="IPR036390">
    <property type="entry name" value="WH_DNA-bd_sf"/>
</dbReference>
<dbReference type="GO" id="GO:0003700">
    <property type="term" value="F:DNA-binding transcription factor activity"/>
    <property type="evidence" value="ECO:0007669"/>
    <property type="project" value="InterPro"/>
</dbReference>
<keyword evidence="3" id="KW-0804">Transcription</keyword>